<keyword evidence="2 3" id="KW-0175">Coiled coil</keyword>
<dbReference type="Pfam" id="PF00038">
    <property type="entry name" value="Filament"/>
    <property type="match status" value="1"/>
</dbReference>
<organism evidence="5 6">
    <name type="scientific">Cirrhinus mrigala</name>
    <name type="common">Mrigala</name>
    <dbReference type="NCBI Taxonomy" id="683832"/>
    <lineage>
        <taxon>Eukaryota</taxon>
        <taxon>Metazoa</taxon>
        <taxon>Chordata</taxon>
        <taxon>Craniata</taxon>
        <taxon>Vertebrata</taxon>
        <taxon>Euteleostomi</taxon>
        <taxon>Actinopterygii</taxon>
        <taxon>Neopterygii</taxon>
        <taxon>Teleostei</taxon>
        <taxon>Ostariophysi</taxon>
        <taxon>Cypriniformes</taxon>
        <taxon>Cyprinidae</taxon>
        <taxon>Labeoninae</taxon>
        <taxon>Labeonini</taxon>
        <taxon>Cirrhinus</taxon>
    </lineage>
</organism>
<comment type="caution">
    <text evidence="5">The sequence shown here is derived from an EMBL/GenBank/DDBJ whole genome shotgun (WGS) entry which is preliminary data.</text>
</comment>
<evidence type="ECO:0000256" key="2">
    <source>
        <dbReference type="ARBA" id="ARBA00023054"/>
    </source>
</evidence>
<dbReference type="EMBL" id="JAMKFB020000019">
    <property type="protein sequence ID" value="KAL0166934.1"/>
    <property type="molecule type" value="Genomic_DNA"/>
</dbReference>
<dbReference type="InterPro" id="IPR039008">
    <property type="entry name" value="IF_rod_dom"/>
</dbReference>
<dbReference type="PROSITE" id="PS51842">
    <property type="entry name" value="IF_ROD_2"/>
    <property type="match status" value="1"/>
</dbReference>
<accession>A0ABD0NYI8</accession>
<keyword evidence="6" id="KW-1185">Reference proteome</keyword>
<evidence type="ECO:0000259" key="4">
    <source>
        <dbReference type="PROSITE" id="PS51842"/>
    </source>
</evidence>
<protein>
    <recommendedName>
        <fullName evidence="4">IF rod domain-containing protein</fullName>
    </recommendedName>
</protein>
<dbReference type="InterPro" id="IPR002957">
    <property type="entry name" value="Keratin_I"/>
</dbReference>
<evidence type="ECO:0000256" key="1">
    <source>
        <dbReference type="ARBA" id="ARBA00022754"/>
    </source>
</evidence>
<proteinExistence type="predicted"/>
<feature type="domain" description="IF rod" evidence="4">
    <location>
        <begin position="1"/>
        <end position="59"/>
    </location>
</feature>
<evidence type="ECO:0000313" key="6">
    <source>
        <dbReference type="Proteomes" id="UP001529510"/>
    </source>
</evidence>
<name>A0ABD0NYI8_CIRMR</name>
<dbReference type="PANTHER" id="PTHR23239">
    <property type="entry name" value="INTERMEDIATE FILAMENT"/>
    <property type="match status" value="1"/>
</dbReference>
<sequence>MQNLNGRLAAYLEKVRSLEKANEDLELKIRQFLDNKISPTGSVHDYSTYEVTIGDLRAK</sequence>
<feature type="non-terminal residue" evidence="5">
    <location>
        <position position="59"/>
    </location>
</feature>
<dbReference type="Proteomes" id="UP001529510">
    <property type="component" value="Unassembled WGS sequence"/>
</dbReference>
<keyword evidence="1" id="KW-0403">Intermediate filament</keyword>
<reference evidence="5 6" key="1">
    <citation type="submission" date="2024-05" db="EMBL/GenBank/DDBJ databases">
        <title>Genome sequencing and assembly of Indian major carp, Cirrhinus mrigala (Hamilton, 1822).</title>
        <authorList>
            <person name="Mohindra V."/>
            <person name="Chowdhury L.M."/>
            <person name="Lal K."/>
            <person name="Jena J.K."/>
        </authorList>
    </citation>
    <scope>NUCLEOTIDE SEQUENCE [LARGE SCALE GENOMIC DNA]</scope>
    <source>
        <strain evidence="5">CM1030</strain>
        <tissue evidence="5">Blood</tissue>
    </source>
</reference>
<evidence type="ECO:0000313" key="5">
    <source>
        <dbReference type="EMBL" id="KAL0166934.1"/>
    </source>
</evidence>
<feature type="coiled-coil region" evidence="3">
    <location>
        <begin position="1"/>
        <end position="35"/>
    </location>
</feature>
<dbReference type="PANTHER" id="PTHR23239:SF367">
    <property type="entry name" value="KERATIN 15-RELATED"/>
    <property type="match status" value="1"/>
</dbReference>
<dbReference type="AlphaFoldDB" id="A0ABD0NYI8"/>
<evidence type="ECO:0000256" key="3">
    <source>
        <dbReference type="SAM" id="Coils"/>
    </source>
</evidence>
<dbReference type="SUPFAM" id="SSF64593">
    <property type="entry name" value="Intermediate filament protein, coiled coil region"/>
    <property type="match status" value="1"/>
</dbReference>
<gene>
    <name evidence="5" type="ORF">M9458_038778</name>
</gene>
<dbReference type="GO" id="GO:0005882">
    <property type="term" value="C:intermediate filament"/>
    <property type="evidence" value="ECO:0007669"/>
    <property type="project" value="UniProtKB-KW"/>
</dbReference>